<organism evidence="1 2">
    <name type="scientific">Paenibacillus typhae</name>
    <dbReference type="NCBI Taxonomy" id="1174501"/>
    <lineage>
        <taxon>Bacteria</taxon>
        <taxon>Bacillati</taxon>
        <taxon>Bacillota</taxon>
        <taxon>Bacilli</taxon>
        <taxon>Bacillales</taxon>
        <taxon>Paenibacillaceae</taxon>
        <taxon>Paenibacillus</taxon>
    </lineage>
</organism>
<protein>
    <submittedName>
        <fullName evidence="1">Uncharacterized protein</fullName>
    </submittedName>
</protein>
<dbReference type="STRING" id="1174501.SAMN05216192_11172"/>
<gene>
    <name evidence="1" type="ORF">SAMN05216192_11172</name>
</gene>
<dbReference type="OrthoDB" id="2624190at2"/>
<name>A0A1G8QNM1_9BACL</name>
<reference evidence="2" key="1">
    <citation type="submission" date="2016-10" db="EMBL/GenBank/DDBJ databases">
        <authorList>
            <person name="Varghese N."/>
            <person name="Submissions S."/>
        </authorList>
    </citation>
    <scope>NUCLEOTIDE SEQUENCE [LARGE SCALE GENOMIC DNA]</scope>
    <source>
        <strain evidence="2">CGMCC 1.11012</strain>
    </source>
</reference>
<dbReference type="EMBL" id="FNDX01000011">
    <property type="protein sequence ID" value="SDJ05955.1"/>
    <property type="molecule type" value="Genomic_DNA"/>
</dbReference>
<sequence>MNLNAFFSELLLLCLLLLILLTAIVVFMGIARLFTLTAFSTTSPILTEDQPIQPQQHSNEGLKDNPITQAYVKRHFFNDQNDLKTNR</sequence>
<accession>A0A1G8QNM1</accession>
<proteinExistence type="predicted"/>
<evidence type="ECO:0000313" key="2">
    <source>
        <dbReference type="Proteomes" id="UP000199050"/>
    </source>
</evidence>
<dbReference type="RefSeq" id="WP_090714448.1">
    <property type="nucleotide sequence ID" value="NZ_CBCSKY010000009.1"/>
</dbReference>
<evidence type="ECO:0000313" key="1">
    <source>
        <dbReference type="EMBL" id="SDJ05955.1"/>
    </source>
</evidence>
<keyword evidence="2" id="KW-1185">Reference proteome</keyword>
<dbReference type="AlphaFoldDB" id="A0A1G8QNM1"/>
<dbReference type="Proteomes" id="UP000199050">
    <property type="component" value="Unassembled WGS sequence"/>
</dbReference>